<keyword evidence="3" id="KW-1185">Reference proteome</keyword>
<sequence>MTDALGEHGPVPHRDHDHEDEWEQDQYPAERDAPEQASQGESYRCHIRRGSPRRDNGGLRQRRRRLTDRLRTTVDLREAADTALGSVRAAAPGLCDVDLKTA</sequence>
<evidence type="ECO:0000256" key="1">
    <source>
        <dbReference type="SAM" id="MobiDB-lite"/>
    </source>
</evidence>
<evidence type="ECO:0000313" key="2">
    <source>
        <dbReference type="EMBL" id="GAA4084899.1"/>
    </source>
</evidence>
<evidence type="ECO:0000313" key="3">
    <source>
        <dbReference type="Proteomes" id="UP001499984"/>
    </source>
</evidence>
<name>A0ABP7WAM4_9ACTN</name>
<reference evidence="3" key="1">
    <citation type="journal article" date="2019" name="Int. J. Syst. Evol. Microbiol.">
        <title>The Global Catalogue of Microorganisms (GCM) 10K type strain sequencing project: providing services to taxonomists for standard genome sequencing and annotation.</title>
        <authorList>
            <consortium name="The Broad Institute Genomics Platform"/>
            <consortium name="The Broad Institute Genome Sequencing Center for Infectious Disease"/>
            <person name="Wu L."/>
            <person name="Ma J."/>
        </authorList>
    </citation>
    <scope>NUCLEOTIDE SEQUENCE [LARGE SCALE GENOMIC DNA]</scope>
    <source>
        <strain evidence="3">JCM 16925</strain>
    </source>
</reference>
<dbReference type="Proteomes" id="UP001499984">
    <property type="component" value="Unassembled WGS sequence"/>
</dbReference>
<feature type="compositionally biased region" description="Basic and acidic residues" evidence="1">
    <location>
        <begin position="10"/>
        <end position="19"/>
    </location>
</feature>
<organism evidence="2 3">
    <name type="scientific">Streptomyces shaanxiensis</name>
    <dbReference type="NCBI Taxonomy" id="653357"/>
    <lineage>
        <taxon>Bacteria</taxon>
        <taxon>Bacillati</taxon>
        <taxon>Actinomycetota</taxon>
        <taxon>Actinomycetes</taxon>
        <taxon>Kitasatosporales</taxon>
        <taxon>Streptomycetaceae</taxon>
        <taxon>Streptomyces</taxon>
    </lineage>
</organism>
<feature type="region of interest" description="Disordered" evidence="1">
    <location>
        <begin position="1"/>
        <end position="66"/>
    </location>
</feature>
<gene>
    <name evidence="2" type="ORF">GCM10022233_78810</name>
</gene>
<accession>A0ABP7WAM4</accession>
<dbReference type="EMBL" id="BAAAZY010000028">
    <property type="protein sequence ID" value="GAA4084899.1"/>
    <property type="molecule type" value="Genomic_DNA"/>
</dbReference>
<comment type="caution">
    <text evidence="2">The sequence shown here is derived from an EMBL/GenBank/DDBJ whole genome shotgun (WGS) entry which is preliminary data.</text>
</comment>
<protein>
    <submittedName>
        <fullName evidence="2">Uncharacterized protein</fullName>
    </submittedName>
</protein>
<proteinExistence type="predicted"/>